<dbReference type="Proteomes" id="UP000760860">
    <property type="component" value="Unassembled WGS sequence"/>
</dbReference>
<comment type="caution">
    <text evidence="2">The sequence shown here is derived from an EMBL/GenBank/DDBJ whole genome shotgun (WGS) entry which is preliminary data.</text>
</comment>
<sequence length="39" mass="4334">MRLHGQTEFDIYATPIVSANGASVLYNSYATFHDDDAEL</sequence>
<dbReference type="EMBL" id="RCML01000911">
    <property type="protein sequence ID" value="KAG2967736.1"/>
    <property type="molecule type" value="Genomic_DNA"/>
</dbReference>
<gene>
    <name evidence="1" type="ORF">PC118_g18412</name>
    <name evidence="2" type="ORF">PC129_g19547</name>
</gene>
<feature type="non-terminal residue" evidence="2">
    <location>
        <position position="39"/>
    </location>
</feature>
<proteinExistence type="predicted"/>
<name>A0A8T1HBK7_9STRA</name>
<evidence type="ECO:0000313" key="3">
    <source>
        <dbReference type="Proteomes" id="UP000760860"/>
    </source>
</evidence>
<dbReference type="Proteomes" id="UP000697107">
    <property type="component" value="Unassembled WGS sequence"/>
</dbReference>
<evidence type="ECO:0000313" key="2">
    <source>
        <dbReference type="EMBL" id="KAG3209437.1"/>
    </source>
</evidence>
<protein>
    <submittedName>
        <fullName evidence="2">Uncharacterized protein</fullName>
    </submittedName>
</protein>
<dbReference type="AlphaFoldDB" id="A0A8T1HBK7"/>
<evidence type="ECO:0000313" key="1">
    <source>
        <dbReference type="EMBL" id="KAG2967736.1"/>
    </source>
</evidence>
<organism evidence="2 3">
    <name type="scientific">Phytophthora cactorum</name>
    <dbReference type="NCBI Taxonomy" id="29920"/>
    <lineage>
        <taxon>Eukaryota</taxon>
        <taxon>Sar</taxon>
        <taxon>Stramenopiles</taxon>
        <taxon>Oomycota</taxon>
        <taxon>Peronosporomycetes</taxon>
        <taxon>Peronosporales</taxon>
        <taxon>Peronosporaceae</taxon>
        <taxon>Phytophthora</taxon>
    </lineage>
</organism>
<dbReference type="EMBL" id="RCMV01001267">
    <property type="protein sequence ID" value="KAG3209437.1"/>
    <property type="molecule type" value="Genomic_DNA"/>
</dbReference>
<accession>A0A8T1HBK7</accession>
<reference evidence="2" key="1">
    <citation type="submission" date="2018-05" db="EMBL/GenBank/DDBJ databases">
        <title>Effector identification in a new, highly contiguous assembly of the strawberry crown rot pathogen Phytophthora cactorum.</title>
        <authorList>
            <person name="Armitage A.D."/>
            <person name="Nellist C.F."/>
            <person name="Bates H."/>
            <person name="Vickerstaff R.J."/>
            <person name="Harrison R.J."/>
        </authorList>
    </citation>
    <scope>NUCLEOTIDE SEQUENCE</scope>
    <source>
        <strain evidence="1">P415</strain>
        <strain evidence="2">P421</strain>
    </source>
</reference>